<sequence length="340" mass="39111">MTDNFKHFKRLQINLCTTDAMDCFVKNLQEIMQFGKYDWSNVTTLHYEDNLNNSSYPTLMSMEKAMMRISHNLPQIVNLTIVSNPYSIAETMVHQHLVDEYASRLCHFKCNSVVQTPECGFSNVLTALSIKINDSSASIISRINTGALKRLCFTDVPHDFTWTNMNNQSDSQMIHLPNVTDLNIHFLSNGHFYDDGDDEISNMNKYAVFKSGEYHLRLPKLENLLLKNMFATMDILLENNSPKKFKKIKDLLPHEQSLWIHQSNVRGIPIRVTKAYGPRWVSKDHSPFGEALDDVENSMVETNALPNKESMLHFRNNFGLQPTYIYETSLSKLYLDVVVG</sequence>
<reference evidence="1" key="1">
    <citation type="submission" date="2022-07" db="EMBL/GenBank/DDBJ databases">
        <title>Phylogenomic reconstructions and comparative analyses of Kickxellomycotina fungi.</title>
        <authorList>
            <person name="Reynolds N.K."/>
            <person name="Stajich J.E."/>
            <person name="Barry K."/>
            <person name="Grigoriev I.V."/>
            <person name="Crous P."/>
            <person name="Smith M.E."/>
        </authorList>
    </citation>
    <scope>NUCLEOTIDE SEQUENCE</scope>
    <source>
        <strain evidence="1">Benny 63K</strain>
    </source>
</reference>
<keyword evidence="2" id="KW-1185">Reference proteome</keyword>
<gene>
    <name evidence="1" type="ORF">LPJ66_006203</name>
</gene>
<protein>
    <submittedName>
        <fullName evidence="1">Uncharacterized protein</fullName>
    </submittedName>
</protein>
<accession>A0ACC1IEP0</accession>
<organism evidence="1 2">
    <name type="scientific">Kickxella alabastrina</name>
    <dbReference type="NCBI Taxonomy" id="61397"/>
    <lineage>
        <taxon>Eukaryota</taxon>
        <taxon>Fungi</taxon>
        <taxon>Fungi incertae sedis</taxon>
        <taxon>Zoopagomycota</taxon>
        <taxon>Kickxellomycotina</taxon>
        <taxon>Kickxellomycetes</taxon>
        <taxon>Kickxellales</taxon>
        <taxon>Kickxellaceae</taxon>
        <taxon>Kickxella</taxon>
    </lineage>
</organism>
<proteinExistence type="predicted"/>
<evidence type="ECO:0000313" key="2">
    <source>
        <dbReference type="Proteomes" id="UP001150581"/>
    </source>
</evidence>
<feature type="non-terminal residue" evidence="1">
    <location>
        <position position="340"/>
    </location>
</feature>
<comment type="caution">
    <text evidence="1">The sequence shown here is derived from an EMBL/GenBank/DDBJ whole genome shotgun (WGS) entry which is preliminary data.</text>
</comment>
<evidence type="ECO:0000313" key="1">
    <source>
        <dbReference type="EMBL" id="KAJ1892674.1"/>
    </source>
</evidence>
<dbReference type="EMBL" id="JANBPG010000953">
    <property type="protein sequence ID" value="KAJ1892674.1"/>
    <property type="molecule type" value="Genomic_DNA"/>
</dbReference>
<dbReference type="Proteomes" id="UP001150581">
    <property type="component" value="Unassembled WGS sequence"/>
</dbReference>
<name>A0ACC1IEP0_9FUNG</name>